<sequence length="186" mass="21497">MSERYPYRAMDDPRATEEIARRRAQFDEAVIRFRGELLRYLLRRTRDAELAADLTQETFSRMLVYRDAPDIGSHTSLMYRIAHNLLLERQRARHRRHASQHVPLSLAEPLCADEPSAEEWADARSLEQSLRRALIALPPKRRLAFVLSRHDGLTYSQVAATMGISVKMVEKHISEALLAFRSAVEE</sequence>
<dbReference type="InterPro" id="IPR013325">
    <property type="entry name" value="RNA_pol_sigma_r2"/>
</dbReference>
<keyword evidence="4" id="KW-0238">DNA-binding</keyword>
<dbReference type="InterPro" id="IPR013324">
    <property type="entry name" value="RNA_pol_sigma_r3/r4-like"/>
</dbReference>
<feature type="domain" description="RNA polymerase sigma-70 region 2" evidence="6">
    <location>
        <begin position="32"/>
        <end position="95"/>
    </location>
</feature>
<dbReference type="InterPro" id="IPR039425">
    <property type="entry name" value="RNA_pol_sigma-70-like"/>
</dbReference>
<dbReference type="RefSeq" id="WP_253568520.1">
    <property type="nucleotide sequence ID" value="NZ_JAMZEK010000004.1"/>
</dbReference>
<evidence type="ECO:0000256" key="4">
    <source>
        <dbReference type="ARBA" id="ARBA00023125"/>
    </source>
</evidence>
<comment type="caution">
    <text evidence="8">The sequence shown here is derived from an EMBL/GenBank/DDBJ whole genome shotgun (WGS) entry which is preliminary data.</text>
</comment>
<organism evidence="8 9">
    <name type="scientific">Dyella lutea</name>
    <dbReference type="NCBI Taxonomy" id="2950441"/>
    <lineage>
        <taxon>Bacteria</taxon>
        <taxon>Pseudomonadati</taxon>
        <taxon>Pseudomonadota</taxon>
        <taxon>Gammaproteobacteria</taxon>
        <taxon>Lysobacterales</taxon>
        <taxon>Rhodanobacteraceae</taxon>
        <taxon>Dyella</taxon>
    </lineage>
</organism>
<dbReference type="Proteomes" id="UP001204615">
    <property type="component" value="Unassembled WGS sequence"/>
</dbReference>
<dbReference type="Pfam" id="PF08281">
    <property type="entry name" value="Sigma70_r4_2"/>
    <property type="match status" value="1"/>
</dbReference>
<dbReference type="SUPFAM" id="SSF88946">
    <property type="entry name" value="Sigma2 domain of RNA polymerase sigma factors"/>
    <property type="match status" value="1"/>
</dbReference>
<dbReference type="InterPro" id="IPR013249">
    <property type="entry name" value="RNA_pol_sigma70_r4_t2"/>
</dbReference>
<dbReference type="InterPro" id="IPR014284">
    <property type="entry name" value="RNA_pol_sigma-70_dom"/>
</dbReference>
<comment type="similarity">
    <text evidence="1">Belongs to the sigma-70 factor family. ECF subfamily.</text>
</comment>
<evidence type="ECO:0000256" key="5">
    <source>
        <dbReference type="ARBA" id="ARBA00023163"/>
    </source>
</evidence>
<evidence type="ECO:0000259" key="7">
    <source>
        <dbReference type="Pfam" id="PF08281"/>
    </source>
</evidence>
<keyword evidence="3" id="KW-0731">Sigma factor</keyword>
<dbReference type="Gene3D" id="1.10.10.10">
    <property type="entry name" value="Winged helix-like DNA-binding domain superfamily/Winged helix DNA-binding domain"/>
    <property type="match status" value="1"/>
</dbReference>
<name>A0ABT1FH44_9GAMM</name>
<dbReference type="InterPro" id="IPR007627">
    <property type="entry name" value="RNA_pol_sigma70_r2"/>
</dbReference>
<keyword evidence="9" id="KW-1185">Reference proteome</keyword>
<gene>
    <name evidence="8" type="ORF">NC595_17075</name>
</gene>
<feature type="domain" description="RNA polymerase sigma factor 70 region 4 type 2" evidence="7">
    <location>
        <begin position="128"/>
        <end position="178"/>
    </location>
</feature>
<accession>A0ABT1FH44</accession>
<dbReference type="NCBIfam" id="TIGR02937">
    <property type="entry name" value="sigma70-ECF"/>
    <property type="match status" value="1"/>
</dbReference>
<reference evidence="8 9" key="1">
    <citation type="submission" date="2022-06" db="EMBL/GenBank/DDBJ databases">
        <title>Dyella sp. Sa strain:Sa Genome sequencing.</title>
        <authorList>
            <person name="Park S."/>
        </authorList>
    </citation>
    <scope>NUCLEOTIDE SEQUENCE [LARGE SCALE GENOMIC DNA]</scope>
    <source>
        <strain evidence="8 9">Sa</strain>
    </source>
</reference>
<dbReference type="Pfam" id="PF04542">
    <property type="entry name" value="Sigma70_r2"/>
    <property type="match status" value="1"/>
</dbReference>
<evidence type="ECO:0000313" key="8">
    <source>
        <dbReference type="EMBL" id="MCP1375763.1"/>
    </source>
</evidence>
<dbReference type="PANTHER" id="PTHR43133:SF8">
    <property type="entry name" value="RNA POLYMERASE SIGMA FACTOR HI_1459-RELATED"/>
    <property type="match status" value="1"/>
</dbReference>
<dbReference type="SUPFAM" id="SSF88659">
    <property type="entry name" value="Sigma3 and sigma4 domains of RNA polymerase sigma factors"/>
    <property type="match status" value="1"/>
</dbReference>
<keyword evidence="5" id="KW-0804">Transcription</keyword>
<dbReference type="PANTHER" id="PTHR43133">
    <property type="entry name" value="RNA POLYMERASE ECF-TYPE SIGMA FACTO"/>
    <property type="match status" value="1"/>
</dbReference>
<evidence type="ECO:0000256" key="2">
    <source>
        <dbReference type="ARBA" id="ARBA00023015"/>
    </source>
</evidence>
<evidence type="ECO:0000259" key="6">
    <source>
        <dbReference type="Pfam" id="PF04542"/>
    </source>
</evidence>
<keyword evidence="2" id="KW-0805">Transcription regulation</keyword>
<proteinExistence type="inferred from homology"/>
<evidence type="ECO:0000313" key="9">
    <source>
        <dbReference type="Proteomes" id="UP001204615"/>
    </source>
</evidence>
<dbReference type="InterPro" id="IPR036388">
    <property type="entry name" value="WH-like_DNA-bd_sf"/>
</dbReference>
<evidence type="ECO:0000256" key="3">
    <source>
        <dbReference type="ARBA" id="ARBA00023082"/>
    </source>
</evidence>
<evidence type="ECO:0000256" key="1">
    <source>
        <dbReference type="ARBA" id="ARBA00010641"/>
    </source>
</evidence>
<protein>
    <submittedName>
        <fullName evidence="8">RNA polymerase sigma factor</fullName>
    </submittedName>
</protein>
<dbReference type="Gene3D" id="1.10.1740.10">
    <property type="match status" value="1"/>
</dbReference>
<dbReference type="EMBL" id="JAMZEK010000004">
    <property type="protein sequence ID" value="MCP1375763.1"/>
    <property type="molecule type" value="Genomic_DNA"/>
</dbReference>